<evidence type="ECO:0000256" key="7">
    <source>
        <dbReference type="ARBA" id="ARBA00023170"/>
    </source>
</evidence>
<comment type="subcellular location">
    <subcellularLocation>
        <location evidence="9">Cell membrane</location>
        <topology evidence="9">Peripheral membrane protein</topology>
        <orientation evidence="9">Cytoplasmic side</orientation>
    </subcellularLocation>
    <subcellularLocation>
        <location evidence="9">Cytoplasm</location>
    </subcellularLocation>
</comment>
<dbReference type="Pfam" id="PF00448">
    <property type="entry name" value="SRP54"/>
    <property type="match status" value="1"/>
</dbReference>
<feature type="binding site" evidence="9">
    <location>
        <begin position="446"/>
        <end position="449"/>
    </location>
    <ligand>
        <name>GTP</name>
        <dbReference type="ChEBI" id="CHEBI:37565"/>
    </ligand>
</feature>
<feature type="binding site" evidence="9">
    <location>
        <begin position="300"/>
        <end position="307"/>
    </location>
    <ligand>
        <name>GTP</name>
        <dbReference type="ChEBI" id="CHEBI:37565"/>
    </ligand>
</feature>
<keyword evidence="4 9" id="KW-0378">Hydrolase</keyword>
<evidence type="ECO:0000256" key="1">
    <source>
        <dbReference type="ARBA" id="ARBA00022475"/>
    </source>
</evidence>
<feature type="binding site" evidence="9">
    <location>
        <begin position="382"/>
        <end position="386"/>
    </location>
    <ligand>
        <name>GTP</name>
        <dbReference type="ChEBI" id="CHEBI:37565"/>
    </ligand>
</feature>
<keyword evidence="2 9" id="KW-0963">Cytoplasm</keyword>
<feature type="domain" description="Signal recognition particle SRP54 helical bundle" evidence="13">
    <location>
        <begin position="193"/>
        <end position="274"/>
    </location>
</feature>
<evidence type="ECO:0000256" key="6">
    <source>
        <dbReference type="ARBA" id="ARBA00023136"/>
    </source>
</evidence>
<accession>A0ABN8HB22</accession>
<feature type="region of interest" description="Disordered" evidence="10">
    <location>
        <begin position="1"/>
        <end position="187"/>
    </location>
</feature>
<keyword evidence="15" id="KW-1185">Reference proteome</keyword>
<feature type="compositionally biased region" description="Polar residues" evidence="10">
    <location>
        <begin position="74"/>
        <end position="88"/>
    </location>
</feature>
<dbReference type="NCBIfam" id="TIGR00064">
    <property type="entry name" value="ftsY"/>
    <property type="match status" value="1"/>
</dbReference>
<sequence>MGLFDIFRKKKKIENEQERSQTISTSSSESVAPTSASQSTSTTEPASQSKLQRPLSEKVELVTDSEAAIWQEALDNQTPASQPSSVTPIVTERPMANEESQSAQAQPFASEHSAVDRASQSESQSTQAYSQSESSSVLAHSQSELESKVAVEDGRQSESRLIAEQSQSESSSTEAMSQANSELVEEDADQVVYDRGLKKSRSGFADRFNRFLSNFRSVDENFFEDLEETLIGADVGFDLALRISDELREEVKLQNAKRKEDVQAVIIQKMVDLYEADGLNEDSQMHFAPAGEPTVILMVGVNGVGKTTTIGKMADRFRQEGRSVLLAAADTFRAGATKQLQEWGQRSQVPVIAGKEKADPASVVYEALQRAKNENYDILMVDTAGRLQNNVNLMQELAKMKRIIQRELPAAPQEVLLVLDATTGQNALQQAKLFKDSSDVTGIVLTKVDGTAKGGIVFAIRSQMHLPVKWIGFGEKASDLRVFNSEEFIYGLFKDLITE</sequence>
<feature type="compositionally biased region" description="Low complexity" evidence="10">
    <location>
        <begin position="163"/>
        <end position="179"/>
    </location>
</feature>
<keyword evidence="6 9" id="KW-0472">Membrane</keyword>
<reference evidence="14" key="1">
    <citation type="submission" date="2022-03" db="EMBL/GenBank/DDBJ databases">
        <authorList>
            <person name="Hettiarachchi G."/>
        </authorList>
    </citation>
    <scope>NUCLEOTIDE SEQUENCE</scope>
    <source>
        <strain evidence="14">LMG 32447</strain>
    </source>
</reference>
<evidence type="ECO:0000259" key="11">
    <source>
        <dbReference type="SMART" id="SM00382"/>
    </source>
</evidence>
<dbReference type="SMART" id="SM00382">
    <property type="entry name" value="AAA"/>
    <property type="match status" value="1"/>
</dbReference>
<feature type="compositionally biased region" description="Low complexity" evidence="10">
    <location>
        <begin position="118"/>
        <end position="136"/>
    </location>
</feature>
<dbReference type="InterPro" id="IPR000897">
    <property type="entry name" value="SRP54_GTPase_dom"/>
</dbReference>
<dbReference type="PANTHER" id="PTHR43134:SF1">
    <property type="entry name" value="SIGNAL RECOGNITION PARTICLE RECEPTOR SUBUNIT ALPHA"/>
    <property type="match status" value="1"/>
</dbReference>
<dbReference type="InterPro" id="IPR027417">
    <property type="entry name" value="P-loop_NTPase"/>
</dbReference>
<keyword evidence="7 9" id="KW-0675">Receptor</keyword>
<dbReference type="CDD" id="cd17874">
    <property type="entry name" value="FtsY"/>
    <property type="match status" value="1"/>
</dbReference>
<gene>
    <name evidence="9 14" type="primary">ftsY</name>
    <name evidence="14" type="ORF">LMG032447_00096</name>
</gene>
<evidence type="ECO:0000256" key="4">
    <source>
        <dbReference type="ARBA" id="ARBA00022801"/>
    </source>
</evidence>
<feature type="compositionally biased region" description="Low complexity" evidence="10">
    <location>
        <begin position="20"/>
        <end position="49"/>
    </location>
</feature>
<dbReference type="InterPro" id="IPR003593">
    <property type="entry name" value="AAA+_ATPase"/>
</dbReference>
<evidence type="ECO:0000256" key="5">
    <source>
        <dbReference type="ARBA" id="ARBA00023134"/>
    </source>
</evidence>
<proteinExistence type="inferred from homology"/>
<keyword evidence="3 9" id="KW-0547">Nucleotide-binding</keyword>
<evidence type="ECO:0000259" key="13">
    <source>
        <dbReference type="SMART" id="SM00963"/>
    </source>
</evidence>
<evidence type="ECO:0000256" key="2">
    <source>
        <dbReference type="ARBA" id="ARBA00022490"/>
    </source>
</evidence>
<keyword evidence="1 9" id="KW-1003">Cell membrane</keyword>
<name>A0ABN8HB22_9LACO</name>
<dbReference type="EC" id="3.6.5.4" evidence="9"/>
<dbReference type="Proteomes" id="UP000838102">
    <property type="component" value="Unassembled WGS sequence"/>
</dbReference>
<feature type="domain" description="AAA+ ATPase" evidence="11">
    <location>
        <begin position="292"/>
        <end position="472"/>
    </location>
</feature>
<comment type="caution">
    <text evidence="14">The sequence shown here is derived from an EMBL/GenBank/DDBJ whole genome shotgun (WGS) entry which is preliminary data.</text>
</comment>
<evidence type="ECO:0000256" key="10">
    <source>
        <dbReference type="SAM" id="MobiDB-lite"/>
    </source>
</evidence>
<feature type="compositionally biased region" description="Polar residues" evidence="10">
    <location>
        <begin position="98"/>
        <end position="107"/>
    </location>
</feature>
<dbReference type="InterPro" id="IPR036225">
    <property type="entry name" value="SRP/SRP_N"/>
</dbReference>
<comment type="catalytic activity">
    <reaction evidence="8 9">
        <text>GTP + H2O = GDP + phosphate + H(+)</text>
        <dbReference type="Rhea" id="RHEA:19669"/>
        <dbReference type="ChEBI" id="CHEBI:15377"/>
        <dbReference type="ChEBI" id="CHEBI:15378"/>
        <dbReference type="ChEBI" id="CHEBI:37565"/>
        <dbReference type="ChEBI" id="CHEBI:43474"/>
        <dbReference type="ChEBI" id="CHEBI:58189"/>
        <dbReference type="EC" id="3.6.5.4"/>
    </reaction>
</comment>
<dbReference type="RefSeq" id="WP_248705565.1">
    <property type="nucleotide sequence ID" value="NZ_CAKOET010000001.1"/>
</dbReference>
<evidence type="ECO:0000313" key="14">
    <source>
        <dbReference type="EMBL" id="CAH1850257.1"/>
    </source>
</evidence>
<comment type="function">
    <text evidence="9">Involved in targeting and insertion of nascent membrane proteins into the cytoplasmic membrane. Acts as a receptor for the complex formed by the signal recognition particle (SRP) and the ribosome-nascent chain (RNC).</text>
</comment>
<dbReference type="Gene3D" id="3.40.50.300">
    <property type="entry name" value="P-loop containing nucleotide triphosphate hydrolases"/>
    <property type="match status" value="1"/>
</dbReference>
<evidence type="ECO:0000256" key="3">
    <source>
        <dbReference type="ARBA" id="ARBA00022741"/>
    </source>
</evidence>
<protein>
    <recommendedName>
        <fullName evidence="9">Signal recognition particle receptor FtsY</fullName>
        <shortName evidence="9">SRP receptor</shortName>
        <ecNumber evidence="9">3.6.5.4</ecNumber>
    </recommendedName>
</protein>
<feature type="domain" description="SRP54-type proteins GTP-binding" evidence="12">
    <location>
        <begin position="293"/>
        <end position="494"/>
    </location>
</feature>
<comment type="similarity">
    <text evidence="9">Belongs to the GTP-binding SRP family. FtsY subfamily.</text>
</comment>
<evidence type="ECO:0000259" key="12">
    <source>
        <dbReference type="SMART" id="SM00962"/>
    </source>
</evidence>
<dbReference type="SUPFAM" id="SSF52540">
    <property type="entry name" value="P-loop containing nucleoside triphosphate hydrolases"/>
    <property type="match status" value="1"/>
</dbReference>
<evidence type="ECO:0000256" key="8">
    <source>
        <dbReference type="ARBA" id="ARBA00048027"/>
    </source>
</evidence>
<dbReference type="SMART" id="SM00963">
    <property type="entry name" value="SRP54_N"/>
    <property type="match status" value="1"/>
</dbReference>
<dbReference type="SMART" id="SM00962">
    <property type="entry name" value="SRP54"/>
    <property type="match status" value="1"/>
</dbReference>
<dbReference type="InterPro" id="IPR004390">
    <property type="entry name" value="SR_rcpt_FtsY"/>
</dbReference>
<organism evidence="14 15">
    <name type="scientific">Convivina praedatoris</name>
    <dbReference type="NCBI Taxonomy" id="2880963"/>
    <lineage>
        <taxon>Bacteria</taxon>
        <taxon>Bacillati</taxon>
        <taxon>Bacillota</taxon>
        <taxon>Bacilli</taxon>
        <taxon>Lactobacillales</taxon>
        <taxon>Lactobacillaceae</taxon>
        <taxon>Convivina</taxon>
    </lineage>
</organism>
<dbReference type="HAMAP" id="MF_00920">
    <property type="entry name" value="FtsY"/>
    <property type="match status" value="1"/>
</dbReference>
<evidence type="ECO:0000256" key="9">
    <source>
        <dbReference type="HAMAP-Rule" id="MF_00920"/>
    </source>
</evidence>
<dbReference type="SUPFAM" id="SSF47364">
    <property type="entry name" value="Domain of the SRP/SRP receptor G-proteins"/>
    <property type="match status" value="1"/>
</dbReference>
<feature type="compositionally biased region" description="Basic and acidic residues" evidence="10">
    <location>
        <begin position="143"/>
        <end position="158"/>
    </location>
</feature>
<comment type="subunit">
    <text evidence="9">Part of the signal recognition particle protein translocation system, which is composed of SRP and FtsY.</text>
</comment>
<dbReference type="PANTHER" id="PTHR43134">
    <property type="entry name" value="SIGNAL RECOGNITION PARTICLE RECEPTOR SUBUNIT ALPHA"/>
    <property type="match status" value="1"/>
</dbReference>
<dbReference type="Gene3D" id="1.20.120.140">
    <property type="entry name" value="Signal recognition particle SRP54, nucleotide-binding domain"/>
    <property type="match status" value="1"/>
</dbReference>
<dbReference type="InterPro" id="IPR013822">
    <property type="entry name" value="Signal_recog_particl_SRP54_hlx"/>
</dbReference>
<keyword evidence="5 9" id="KW-0342">GTP-binding</keyword>
<dbReference type="Pfam" id="PF02881">
    <property type="entry name" value="SRP54_N"/>
    <property type="match status" value="1"/>
</dbReference>
<evidence type="ECO:0000313" key="15">
    <source>
        <dbReference type="Proteomes" id="UP000838102"/>
    </source>
</evidence>
<dbReference type="InterPro" id="IPR042101">
    <property type="entry name" value="SRP54_N_sf"/>
</dbReference>
<dbReference type="EMBL" id="CAKOEU010000001">
    <property type="protein sequence ID" value="CAH1850257.1"/>
    <property type="molecule type" value="Genomic_DNA"/>
</dbReference>